<reference evidence="1 2" key="1">
    <citation type="journal article" date="2020" name="IScience">
        <title>Genome Sequencing of the Endangered Kingdonia uniflora (Circaeasteraceae, Ranunculales) Reveals Potential Mechanisms of Evolutionary Specialization.</title>
        <authorList>
            <person name="Sun Y."/>
            <person name="Deng T."/>
            <person name="Zhang A."/>
            <person name="Moore M.J."/>
            <person name="Landis J.B."/>
            <person name="Lin N."/>
            <person name="Zhang H."/>
            <person name="Zhang X."/>
            <person name="Huang J."/>
            <person name="Zhang X."/>
            <person name="Sun H."/>
            <person name="Wang H."/>
        </authorList>
    </citation>
    <scope>NUCLEOTIDE SEQUENCE [LARGE SCALE GENOMIC DNA]</scope>
    <source>
        <strain evidence="1">TB1705</strain>
        <tissue evidence="1">Leaf</tissue>
    </source>
</reference>
<gene>
    <name evidence="1" type="ORF">GIB67_017162</name>
</gene>
<dbReference type="Proteomes" id="UP000541444">
    <property type="component" value="Unassembled WGS sequence"/>
</dbReference>
<dbReference type="InterPro" id="IPR010765">
    <property type="entry name" value="DUF1350"/>
</dbReference>
<evidence type="ECO:0000313" key="1">
    <source>
        <dbReference type="EMBL" id="KAF6176484.1"/>
    </source>
</evidence>
<dbReference type="Pfam" id="PF07082">
    <property type="entry name" value="DUF1350"/>
    <property type="match status" value="1"/>
</dbReference>
<dbReference type="PANTHER" id="PTHR34127">
    <property type="entry name" value="OS04G0405600 PROTEIN"/>
    <property type="match status" value="1"/>
</dbReference>
<proteinExistence type="predicted"/>
<dbReference type="OrthoDB" id="4892at2759"/>
<dbReference type="EMBL" id="JACGCM010000079">
    <property type="protein sequence ID" value="KAF6176484.1"/>
    <property type="molecule type" value="Genomic_DNA"/>
</dbReference>
<organism evidence="1 2">
    <name type="scientific">Kingdonia uniflora</name>
    <dbReference type="NCBI Taxonomy" id="39325"/>
    <lineage>
        <taxon>Eukaryota</taxon>
        <taxon>Viridiplantae</taxon>
        <taxon>Streptophyta</taxon>
        <taxon>Embryophyta</taxon>
        <taxon>Tracheophyta</taxon>
        <taxon>Spermatophyta</taxon>
        <taxon>Magnoliopsida</taxon>
        <taxon>Ranunculales</taxon>
        <taxon>Circaeasteraceae</taxon>
        <taxon>Kingdonia</taxon>
    </lineage>
</organism>
<protein>
    <submittedName>
        <fullName evidence="1">Uncharacterized protein</fullName>
    </submittedName>
</protein>
<comment type="caution">
    <text evidence="1">The sequence shown here is derived from an EMBL/GenBank/DDBJ whole genome shotgun (WGS) entry which is preliminary data.</text>
</comment>
<sequence length="219" mass="23944">EASLAIPLFSPVIVPMAQSFGPLLSQLTSSPTVRLGAEMAIKQLQNLSPPIMKQVLPLVEQLPPLYMDLIKGREEFSPKPEETRRLIRLYYGVSRNLLIKFKDDTIDETPTLAQVLSSDSAISSQLDMSIRLLPGDHGLPLQQVLPDVPPAMADAVNRGSDLLTNLAVGTPWETVAKEVGNTLGTDSKILRLQISKDVDVLVDLITSWMASNLGPKLLR</sequence>
<feature type="non-terminal residue" evidence="1">
    <location>
        <position position="1"/>
    </location>
</feature>
<dbReference type="PANTHER" id="PTHR34127:SF1">
    <property type="entry name" value="OS04G0405600 PROTEIN"/>
    <property type="match status" value="1"/>
</dbReference>
<accession>A0A7J7PBH4</accession>
<keyword evidence="2" id="KW-1185">Reference proteome</keyword>
<evidence type="ECO:0000313" key="2">
    <source>
        <dbReference type="Proteomes" id="UP000541444"/>
    </source>
</evidence>
<dbReference type="AlphaFoldDB" id="A0A7J7PBH4"/>
<name>A0A7J7PBH4_9MAGN</name>